<feature type="region of interest" description="Disordered" evidence="3">
    <location>
        <begin position="1069"/>
        <end position="1088"/>
    </location>
</feature>
<sequence length="1866" mass="206760">MGNKCTALAFLSAEPLDNDSEKSSNYSLHLQQAVPKIDTQRWWDKKEHEETLKDPSGKQKGQKGKKRRMRQKFQPSIFKATDDANAGNQSPLDSPPLIAENPDIRTSRSSNPLYQGAKRDKKKRPSRFESAAARGITVPPMLVLERYLEPTKVERSVGFQVIVEDGWFLSVTGQPLERSTQAAIKGVSARVLHASLRRCKLTEMPKELTFCPRLRSVDLSFNLIRDLPGDWQCHPVLQSFTADHNHLSRLSNAWITQMSSLREISISYNKLERLPTNIGQCLSLESIRVNGNLIQELPESLCELSGLRILDVEGNKLETLPEKFGELSSLEFLDVSKNNLRSLPESIGNCRRLESLRLVRNRVEVLPRTLLSLVDFSTGIPVRGDEDEKEEDEHRGRLKEFQVTFNPLVFPPVGAFERWGWREALRQMLIAQVLPPPQADPSAIAAKEREERGGLSAAPSEGAESEGGKAKSDKLLRRTTTGVNEYRGVLSTPDDLAVSDNFRDQKAAAFFSLSGADRERETTAETNVSIRDRGSPRAPLSMNTKSHAGRFRLLQHQQSALTDTKFHLQGGANPSTHRPLAVLDRDGRHFVSEAPQNSSLGQREWRGGGEERLKGTVWRCLDDEADDGMLQWMRKDDKEDEEKSSEDEGNHAKRFQRTLMLKGKDLGFASSLAATGKKQKESKQEQRTASEFYGILLTNANRPSLVASMKRLHGSKAAFADTGWRALEGGAVCERCGFSARPREHTRFCDSCGFCTGGCGLDGAVVGGRMESIDSAAGGSSGSGVVLARLGSPDGFGFGFEGGRGLENRRAGGGRGKVQGRGFEREPRPRGDEPARLPQTAGEGEDRGGISEEEEQGREVGEPLERPVPPTLAFALNPRGSDDGSRNSLQSLENGKQQRPQPSPRERGRAPPPISRFQRLTAQCCLLVAKARGEFFNLQEMFSRFRAKDKEREENAKGRNNKGRGSASAPPPVQGITSKNSISAAARMLRTVSFMQERHPAARDSLLSEREGNSARGRLCGRRSLRVQMTPEWSVASLCEWADTLGFPLDERDLCVVWGALLDAQNEGGGDFQGTDMGGRDGGGLGDSQEDSRVRLDAMAAFFMLHDLTAIDERPNGFDARNEMAVQQESVSPRRKAQEPPALPLSLTYLLWTPTDALEVFLFQQQTLAARTFECAEPDMFISPSAPGLPASSPFKATACPWDSLPPTSVSSSFPFELMEQHPEVLELRQMWTHWMEDEEGQVLSPSLKLDSHLNPIPPSVSHHLHGHPSHAHPAVIVLRDAGGNGESAVTPRAEDACPFSAAAAEEDAKRKGKRPVTFLTDLCPKVDEVEVPLSVLENSSSDADSASLGTISLEPVDACVWEEEGEGEGELGGHQEAERRRVVMEDPQGGKRQSEVFSSSSGEIDIVACLQGEESPPTEDRLRRWLSHLRTPFDDPYFRFLHFHTISERGKREREERRRVRRMEQSEKEMNDGGTLTPYKQPVSRLTVQQRRDLLIQRGKIETQTKVQIASYNREQKKKTARQATFRKKARKAQREGRTPITPRPSHPAEGPKTHTSSLFPLRVKLQEARRCLDRATYHRVLRGLLWCCKEALKHCPSEKLLLRQQQTAAGQQNPLSSPTRNMQGSPESASPNQILSFPLGGHGGEGGGLKGGWLDVSDACLRSALEDTRVNSRGADGFGRALLETVGFSLVDMSKWIWPRCLLDEAESPEEGAASRLRPRSPSSRASGGSSPSLSPCRSATASPHRPSRLSFEKSVRLRKSGAAPRTTRAQKKAIERFVDKWTSQDSPGREHGRLTRVIELLQIEQDASSVLAPSPTAEESKKKKGEKQNQFQTFPSRRQSRWMSRGEKDEESSGSSDNDFDLN</sequence>
<feature type="compositionally biased region" description="Basic and acidic residues" evidence="3">
    <location>
        <begin position="466"/>
        <end position="476"/>
    </location>
</feature>
<dbReference type="PANTHER" id="PTHR48051:SF1">
    <property type="entry name" value="RAS SUPPRESSOR PROTEIN 1"/>
    <property type="match status" value="1"/>
</dbReference>
<feature type="region of interest" description="Disordered" evidence="3">
    <location>
        <begin position="1809"/>
        <end position="1866"/>
    </location>
</feature>
<dbReference type="SMART" id="SM00364">
    <property type="entry name" value="LRR_BAC"/>
    <property type="match status" value="4"/>
</dbReference>
<dbReference type="InterPro" id="IPR032675">
    <property type="entry name" value="LRR_dom_sf"/>
</dbReference>
<feature type="compositionally biased region" description="Gly residues" evidence="3">
    <location>
        <begin position="1069"/>
        <end position="1086"/>
    </location>
</feature>
<feature type="region of interest" description="Disordered" evidence="3">
    <location>
        <begin position="1608"/>
        <end position="1634"/>
    </location>
</feature>
<dbReference type="SUPFAM" id="SSF52047">
    <property type="entry name" value="RNI-like"/>
    <property type="match status" value="1"/>
</dbReference>
<dbReference type="VEuPathDB" id="CryptoDB:Cvel_23302"/>
<feature type="compositionally biased region" description="Low complexity" evidence="3">
    <location>
        <begin position="1714"/>
        <end position="1742"/>
    </location>
</feature>
<feature type="region of interest" description="Disordered" evidence="3">
    <location>
        <begin position="948"/>
        <end position="977"/>
    </location>
</feature>
<evidence type="ECO:0000256" key="2">
    <source>
        <dbReference type="ARBA" id="ARBA00022737"/>
    </source>
</evidence>
<feature type="region of interest" description="Disordered" evidence="3">
    <location>
        <begin position="447"/>
        <end position="478"/>
    </location>
</feature>
<dbReference type="SMART" id="SM00369">
    <property type="entry name" value="LRR_TYP"/>
    <property type="match status" value="5"/>
</dbReference>
<proteinExistence type="predicted"/>
<feature type="compositionally biased region" description="Basic and acidic residues" evidence="3">
    <location>
        <begin position="822"/>
        <end position="835"/>
    </location>
</feature>
<feature type="region of interest" description="Disordered" evidence="3">
    <location>
        <begin position="1514"/>
        <end position="1557"/>
    </location>
</feature>
<organism evidence="4">
    <name type="scientific">Chromera velia CCMP2878</name>
    <dbReference type="NCBI Taxonomy" id="1169474"/>
    <lineage>
        <taxon>Eukaryota</taxon>
        <taxon>Sar</taxon>
        <taxon>Alveolata</taxon>
        <taxon>Colpodellida</taxon>
        <taxon>Chromeraceae</taxon>
        <taxon>Chromera</taxon>
    </lineage>
</organism>
<dbReference type="GO" id="GO:0005737">
    <property type="term" value="C:cytoplasm"/>
    <property type="evidence" value="ECO:0007669"/>
    <property type="project" value="TreeGrafter"/>
</dbReference>
<dbReference type="Pfam" id="PF13855">
    <property type="entry name" value="LRR_8"/>
    <property type="match status" value="2"/>
</dbReference>
<evidence type="ECO:0000256" key="3">
    <source>
        <dbReference type="SAM" id="MobiDB-lite"/>
    </source>
</evidence>
<feature type="region of interest" description="Disordered" evidence="3">
    <location>
        <begin position="804"/>
        <end position="916"/>
    </location>
</feature>
<reference evidence="4" key="1">
    <citation type="submission" date="2014-11" db="EMBL/GenBank/DDBJ databases">
        <authorList>
            <person name="Otto D Thomas"/>
            <person name="Naeem Raeece"/>
        </authorList>
    </citation>
    <scope>NUCLEOTIDE SEQUENCE</scope>
</reference>
<dbReference type="PANTHER" id="PTHR48051">
    <property type="match status" value="1"/>
</dbReference>
<feature type="compositionally biased region" description="Basic and acidic residues" evidence="3">
    <location>
        <begin position="948"/>
        <end position="957"/>
    </location>
</feature>
<feature type="compositionally biased region" description="Basic and acidic residues" evidence="3">
    <location>
        <begin position="38"/>
        <end position="57"/>
    </location>
</feature>
<feature type="region of interest" description="Disordered" evidence="3">
    <location>
        <begin position="14"/>
        <end position="132"/>
    </location>
</feature>
<feature type="compositionally biased region" description="Basic and acidic residues" evidence="3">
    <location>
        <begin position="1450"/>
        <end position="1472"/>
    </location>
</feature>
<name>A0A0G4GTC4_9ALVE</name>
<feature type="compositionally biased region" description="Polar residues" evidence="3">
    <location>
        <begin position="886"/>
        <end position="900"/>
    </location>
</feature>
<feature type="region of interest" description="Disordered" evidence="3">
    <location>
        <begin position="522"/>
        <end position="543"/>
    </location>
</feature>
<keyword evidence="2" id="KW-0677">Repeat</keyword>
<feature type="region of interest" description="Disordered" evidence="3">
    <location>
        <begin position="1450"/>
        <end position="1485"/>
    </location>
</feature>
<evidence type="ECO:0000256" key="1">
    <source>
        <dbReference type="ARBA" id="ARBA00022614"/>
    </source>
</evidence>
<accession>A0A0G4GTC4</accession>
<gene>
    <name evidence="4" type="ORF">Cvel_23302</name>
</gene>
<protein>
    <submittedName>
        <fullName evidence="4">Uncharacterized protein</fullName>
    </submittedName>
</protein>
<dbReference type="InterPro" id="IPR050216">
    <property type="entry name" value="LRR_domain-containing"/>
</dbReference>
<evidence type="ECO:0000313" key="4">
    <source>
        <dbReference type="EMBL" id="CEM33950.1"/>
    </source>
</evidence>
<keyword evidence="1" id="KW-0433">Leucine-rich repeat</keyword>
<feature type="compositionally biased region" description="Basic residues" evidence="3">
    <location>
        <begin position="60"/>
        <end position="71"/>
    </location>
</feature>
<dbReference type="Gene3D" id="3.80.10.10">
    <property type="entry name" value="Ribonuclease Inhibitor"/>
    <property type="match status" value="1"/>
</dbReference>
<dbReference type="InterPro" id="IPR003591">
    <property type="entry name" value="Leu-rich_rpt_typical-subtyp"/>
</dbReference>
<feature type="region of interest" description="Disordered" evidence="3">
    <location>
        <begin position="1712"/>
        <end position="1774"/>
    </location>
</feature>
<dbReference type="InterPro" id="IPR001611">
    <property type="entry name" value="Leu-rich_rpt"/>
</dbReference>
<dbReference type="EMBL" id="CDMZ01001531">
    <property type="protein sequence ID" value="CEM33950.1"/>
    <property type="molecule type" value="Genomic_DNA"/>
</dbReference>
<dbReference type="PROSITE" id="PS51450">
    <property type="entry name" value="LRR"/>
    <property type="match status" value="1"/>
</dbReference>
<feature type="compositionally biased region" description="Basic residues" evidence="3">
    <location>
        <begin position="1517"/>
        <end position="1533"/>
    </location>
</feature>
<feature type="compositionally biased region" description="Polar residues" evidence="3">
    <location>
        <begin position="1831"/>
        <end position="1840"/>
    </location>
</feature>